<organism evidence="1 2">
    <name type="scientific">Longimicrobium terrae</name>
    <dbReference type="NCBI Taxonomy" id="1639882"/>
    <lineage>
        <taxon>Bacteria</taxon>
        <taxon>Pseudomonadati</taxon>
        <taxon>Gemmatimonadota</taxon>
        <taxon>Longimicrobiia</taxon>
        <taxon>Longimicrobiales</taxon>
        <taxon>Longimicrobiaceae</taxon>
        <taxon>Longimicrobium</taxon>
    </lineage>
</organism>
<dbReference type="RefSeq" id="WP_170034544.1">
    <property type="nucleotide sequence ID" value="NZ_JABDTL010000001.1"/>
</dbReference>
<protein>
    <submittedName>
        <fullName evidence="1">Uncharacterized protein</fullName>
    </submittedName>
</protein>
<evidence type="ECO:0000313" key="2">
    <source>
        <dbReference type="Proteomes" id="UP000582837"/>
    </source>
</evidence>
<gene>
    <name evidence="1" type="ORF">HNQ61_002301</name>
</gene>
<keyword evidence="2" id="KW-1185">Reference proteome</keyword>
<reference evidence="1 2" key="1">
    <citation type="submission" date="2020-08" db="EMBL/GenBank/DDBJ databases">
        <title>Genomic Encyclopedia of Type Strains, Phase IV (KMG-IV): sequencing the most valuable type-strain genomes for metagenomic binning, comparative biology and taxonomic classification.</title>
        <authorList>
            <person name="Goeker M."/>
        </authorList>
    </citation>
    <scope>NUCLEOTIDE SEQUENCE [LARGE SCALE GENOMIC DNA]</scope>
    <source>
        <strain evidence="1 2">DSM 29007</strain>
    </source>
</reference>
<dbReference type="Proteomes" id="UP000582837">
    <property type="component" value="Unassembled WGS sequence"/>
</dbReference>
<comment type="caution">
    <text evidence="1">The sequence shown here is derived from an EMBL/GenBank/DDBJ whole genome shotgun (WGS) entry which is preliminary data.</text>
</comment>
<dbReference type="AlphaFoldDB" id="A0A841GY45"/>
<proteinExistence type="predicted"/>
<name>A0A841GY45_9BACT</name>
<evidence type="ECO:0000313" key="1">
    <source>
        <dbReference type="EMBL" id="MBB6070680.1"/>
    </source>
</evidence>
<dbReference type="EMBL" id="JACHIA010000005">
    <property type="protein sequence ID" value="MBB6070680.1"/>
    <property type="molecule type" value="Genomic_DNA"/>
</dbReference>
<accession>A0A841GY45</accession>
<sequence>MADIDIERKKKSPLPWILGLLALALLLFVLMRSCGGDDTVEETGTVVDTTTSQTVAPVAPMPVTDTTAAATGAAAAGAAAGTGWIASVLGGQMAGQTASGEASVPATPSDRGFWLEENGQRVYAILAERYEQIKDIDPGQRVRISNAKVMAGSESAQIPADVDAEAKATAAQQPYFLLVPANGVEITAGGNTTAN</sequence>